<accession>W7TRU7</accession>
<dbReference type="PANTHER" id="PTHR10322">
    <property type="entry name" value="DNA POLYMERASE CATALYTIC SUBUNIT"/>
    <property type="match status" value="1"/>
</dbReference>
<keyword evidence="2 7" id="KW-0808">Transferase</keyword>
<proteinExistence type="inferred from homology"/>
<gene>
    <name evidence="10" type="primary">DPD1</name>
    <name evidence="10" type="ORF">Naga_100025g11</name>
</gene>
<dbReference type="Gene3D" id="3.30.420.10">
    <property type="entry name" value="Ribonuclease H-like superfamily/Ribonuclease H"/>
    <property type="match status" value="1"/>
</dbReference>
<evidence type="ECO:0000256" key="6">
    <source>
        <dbReference type="ARBA" id="ARBA00049244"/>
    </source>
</evidence>
<evidence type="ECO:0000256" key="7">
    <source>
        <dbReference type="RuleBase" id="RU000442"/>
    </source>
</evidence>
<dbReference type="EC" id="2.7.7.7" evidence="7"/>
<evidence type="ECO:0000256" key="2">
    <source>
        <dbReference type="ARBA" id="ARBA00022679"/>
    </source>
</evidence>
<dbReference type="InterPro" id="IPR043502">
    <property type="entry name" value="DNA/RNA_pol_sf"/>
</dbReference>
<evidence type="ECO:0000256" key="5">
    <source>
        <dbReference type="ARBA" id="ARBA00023125"/>
    </source>
</evidence>
<dbReference type="InterPro" id="IPR006133">
    <property type="entry name" value="DNA-dir_DNA_pol_B_exonuc"/>
</dbReference>
<dbReference type="SMART" id="SM00486">
    <property type="entry name" value="POLBc"/>
    <property type="match status" value="1"/>
</dbReference>
<dbReference type="SUPFAM" id="SSF56672">
    <property type="entry name" value="DNA/RNA polymerases"/>
    <property type="match status" value="1"/>
</dbReference>
<dbReference type="InterPro" id="IPR050240">
    <property type="entry name" value="DNA_pol_type-B"/>
</dbReference>
<dbReference type="GO" id="GO:0008296">
    <property type="term" value="F:3'-5'-DNA exonuclease activity"/>
    <property type="evidence" value="ECO:0007669"/>
    <property type="project" value="TreeGrafter"/>
</dbReference>
<reference evidence="10 11" key="1">
    <citation type="journal article" date="2014" name="Mol. Plant">
        <title>Chromosome Scale Genome Assembly and Transcriptome Profiling of Nannochloropsis gaditana in Nitrogen Depletion.</title>
        <authorList>
            <person name="Corteggiani Carpinelli E."/>
            <person name="Telatin A."/>
            <person name="Vitulo N."/>
            <person name="Forcato C."/>
            <person name="D'Angelo M."/>
            <person name="Schiavon R."/>
            <person name="Vezzi A."/>
            <person name="Giacometti G.M."/>
            <person name="Morosinotto T."/>
            <person name="Valle G."/>
        </authorList>
    </citation>
    <scope>NUCLEOTIDE SEQUENCE [LARGE SCALE GENOMIC DNA]</scope>
    <source>
        <strain evidence="10 11">B-31</strain>
    </source>
</reference>
<name>W7TRU7_9STRA</name>
<dbReference type="SUPFAM" id="SSF53098">
    <property type="entry name" value="Ribonuclease H-like"/>
    <property type="match status" value="1"/>
</dbReference>
<dbReference type="Proteomes" id="UP000019335">
    <property type="component" value="Chromosome 9"/>
</dbReference>
<feature type="domain" description="DNA-directed DNA polymerase family B exonuclease" evidence="9">
    <location>
        <begin position="31"/>
        <end position="323"/>
    </location>
</feature>
<dbReference type="OrthoDB" id="2414538at2759"/>
<evidence type="ECO:0000256" key="4">
    <source>
        <dbReference type="ARBA" id="ARBA00022932"/>
    </source>
</evidence>
<comment type="caution">
    <text evidence="10">The sequence shown here is derived from an EMBL/GenBank/DDBJ whole genome shotgun (WGS) entry which is preliminary data.</text>
</comment>
<evidence type="ECO:0000313" key="11">
    <source>
        <dbReference type="Proteomes" id="UP000019335"/>
    </source>
</evidence>
<dbReference type="GO" id="GO:0006297">
    <property type="term" value="P:nucleotide-excision repair, DNA gap filling"/>
    <property type="evidence" value="ECO:0007669"/>
    <property type="project" value="TreeGrafter"/>
</dbReference>
<dbReference type="GO" id="GO:0000166">
    <property type="term" value="F:nucleotide binding"/>
    <property type="evidence" value="ECO:0007669"/>
    <property type="project" value="InterPro"/>
</dbReference>
<evidence type="ECO:0000313" key="10">
    <source>
        <dbReference type="EMBL" id="EWM26253.1"/>
    </source>
</evidence>
<protein>
    <recommendedName>
        <fullName evidence="7">DNA polymerase</fullName>
        <ecNumber evidence="7">2.7.7.7</ecNumber>
    </recommendedName>
</protein>
<dbReference type="GO" id="GO:0045004">
    <property type="term" value="P:DNA replication proofreading"/>
    <property type="evidence" value="ECO:0007669"/>
    <property type="project" value="TreeGrafter"/>
</dbReference>
<dbReference type="InterPro" id="IPR006172">
    <property type="entry name" value="DNA-dir_DNA_pol_B"/>
</dbReference>
<dbReference type="InterPro" id="IPR042087">
    <property type="entry name" value="DNA_pol_B_thumb"/>
</dbReference>
<dbReference type="InterPro" id="IPR017964">
    <property type="entry name" value="DNA-dir_DNA_pol_B_CS"/>
</dbReference>
<dbReference type="InterPro" id="IPR036397">
    <property type="entry name" value="RNaseH_sf"/>
</dbReference>
<evidence type="ECO:0000256" key="1">
    <source>
        <dbReference type="ARBA" id="ARBA00005755"/>
    </source>
</evidence>
<dbReference type="InterPro" id="IPR006134">
    <property type="entry name" value="DNA-dir_DNA_pol_B_multi_dom"/>
</dbReference>
<dbReference type="GO" id="GO:0043625">
    <property type="term" value="C:delta DNA polymerase complex"/>
    <property type="evidence" value="ECO:0007669"/>
    <property type="project" value="TreeGrafter"/>
</dbReference>
<feature type="domain" description="DNA-directed DNA polymerase family B multifunctional" evidence="8">
    <location>
        <begin position="393"/>
        <end position="840"/>
    </location>
</feature>
<evidence type="ECO:0000256" key="3">
    <source>
        <dbReference type="ARBA" id="ARBA00022695"/>
    </source>
</evidence>
<dbReference type="GO" id="GO:0006287">
    <property type="term" value="P:base-excision repair, gap-filling"/>
    <property type="evidence" value="ECO:0007669"/>
    <property type="project" value="TreeGrafter"/>
</dbReference>
<dbReference type="PROSITE" id="PS00116">
    <property type="entry name" value="DNA_POLYMERASE_B"/>
    <property type="match status" value="1"/>
</dbReference>
<evidence type="ECO:0000259" key="8">
    <source>
        <dbReference type="Pfam" id="PF00136"/>
    </source>
</evidence>
<dbReference type="PANTHER" id="PTHR10322:SF35">
    <property type="entry name" value="DNA-DIRECTED DNA POLYMERASE"/>
    <property type="match status" value="1"/>
</dbReference>
<dbReference type="PRINTS" id="PR00106">
    <property type="entry name" value="DNAPOLB"/>
</dbReference>
<dbReference type="InterPro" id="IPR023211">
    <property type="entry name" value="DNA_pol_palm_dom_sf"/>
</dbReference>
<dbReference type="EMBL" id="AZIL01000698">
    <property type="protein sequence ID" value="EWM26253.1"/>
    <property type="molecule type" value="Genomic_DNA"/>
</dbReference>
<keyword evidence="7" id="KW-0235">DNA replication</keyword>
<dbReference type="Pfam" id="PF03104">
    <property type="entry name" value="DNA_pol_B_exo1"/>
    <property type="match status" value="1"/>
</dbReference>
<dbReference type="AlphaFoldDB" id="W7TRU7"/>
<keyword evidence="11" id="KW-1185">Reference proteome</keyword>
<keyword evidence="3 7" id="KW-0548">Nucleotidyltransferase</keyword>
<comment type="similarity">
    <text evidence="1 7">Belongs to the DNA polymerase type-B family.</text>
</comment>
<dbReference type="Gene3D" id="1.10.287.690">
    <property type="entry name" value="Helix hairpin bin"/>
    <property type="match status" value="1"/>
</dbReference>
<comment type="catalytic activity">
    <reaction evidence="6 7">
        <text>DNA(n) + a 2'-deoxyribonucleoside 5'-triphosphate = DNA(n+1) + diphosphate</text>
        <dbReference type="Rhea" id="RHEA:22508"/>
        <dbReference type="Rhea" id="RHEA-COMP:17339"/>
        <dbReference type="Rhea" id="RHEA-COMP:17340"/>
        <dbReference type="ChEBI" id="CHEBI:33019"/>
        <dbReference type="ChEBI" id="CHEBI:61560"/>
        <dbReference type="ChEBI" id="CHEBI:173112"/>
        <dbReference type="EC" id="2.7.7.7"/>
    </reaction>
</comment>
<dbReference type="Gene3D" id="3.90.1600.10">
    <property type="entry name" value="Palm domain of DNA polymerase"/>
    <property type="match status" value="1"/>
</dbReference>
<sequence>MLRVYPTTQRSATNRIVAAFQAVLGKSNVILYDTQVDVSTRFSMDSGIRGGDWLEVPVIEGAANSHGDHKMRGSRKSACDIELACTWDQKKREVTYFGRTIQIHSFAESQRWSALPPLKIVSLSVERHRAPVPDSQWRDRGQECPDPIRMISMVTTYENGGHLPHSRTKVLMLNLTGLEKLADKAGGSTGKTTRKVGGLRVGGSWVTRLYKDEAALLQAFDDFMIQEDPSLVTGFEVGESLRVLLGRAEALKMRTFGTFSRRRGEMISVKSQQSYGAKWVKDKPRMSATTNQEGTEVHCPGRVVLDLMRVIQMSEALRLYTLGDISMHVLGRTFEVLDTGSVEALLTEEDSTGWARAMEAGLSPAVLALDVIAKKNAVAELVEIARVTGMSLAHVYIRGQMARVTSMLQIHASRQGVVVPTSTEGLLDKAALVKSALLLDPSQPSPSNPEGIGTVGLHTNPVAVLDFRSLYPSIMIHHNLCYSTLIRNPSETRTCLSKDGIFSTPIGACFVKSEVRRGVIPSLLADLLEARSQAQKMLKEPYVSEGQRRVLDARQKAFKLAANAVYGFTGATVNSLFSREIGDSVLALGREYMSHVISLVGKDHPELKVVYGDTDSVFVEYPAWTSEAAETHSKELLTPALNKKLPSRVQLKHEKVLAPLLLQHIRRYAGYEYVNGGPGESPRFNRRSLHIKGMEAVARNSMPFLVNMMEDTLAIILTSGASSGRVDLEAVKETIRQRVAALMTNKIDLYSLTWTKGLWRLGEYDAKLPHVHLVAKLELQDPRRQFRVGERVAYVFVQREASAPLYRKAESPPLALTNNMTLDLMEYLKQIRMPMVRMLQLVMPMAEAEELFKPSYRAAPAGKVSGVSSISHFFAIDTGLRCLNCRTKLPKSREKNTKRHDRSQGGLERPGTRLCASCKDAPLKCILPCQEALRFCETEHQKAYSHCSRCQRGSRHWKVLCFNETCPVMYHRERFAYEREQAALKVEEMEAALSPYV</sequence>
<keyword evidence="4 7" id="KW-0239">DNA-directed DNA polymerase</keyword>
<evidence type="ECO:0000259" key="9">
    <source>
        <dbReference type="Pfam" id="PF03104"/>
    </source>
</evidence>
<dbReference type="GO" id="GO:0003677">
    <property type="term" value="F:DNA binding"/>
    <property type="evidence" value="ECO:0007669"/>
    <property type="project" value="UniProtKB-KW"/>
</dbReference>
<dbReference type="Gene3D" id="1.10.132.60">
    <property type="entry name" value="DNA polymerase family B, C-terminal domain"/>
    <property type="match status" value="1"/>
</dbReference>
<organism evidence="10 11">
    <name type="scientific">Nannochloropsis gaditana</name>
    <dbReference type="NCBI Taxonomy" id="72520"/>
    <lineage>
        <taxon>Eukaryota</taxon>
        <taxon>Sar</taxon>
        <taxon>Stramenopiles</taxon>
        <taxon>Ochrophyta</taxon>
        <taxon>Eustigmatophyceae</taxon>
        <taxon>Eustigmatales</taxon>
        <taxon>Monodopsidaceae</taxon>
        <taxon>Nannochloropsis</taxon>
    </lineage>
</organism>
<dbReference type="Pfam" id="PF00136">
    <property type="entry name" value="DNA_pol_B"/>
    <property type="match status" value="1"/>
</dbReference>
<keyword evidence="5 7" id="KW-0238">DNA-binding</keyword>
<dbReference type="GO" id="GO:0003887">
    <property type="term" value="F:DNA-directed DNA polymerase activity"/>
    <property type="evidence" value="ECO:0007669"/>
    <property type="project" value="UniProtKB-KW"/>
</dbReference>
<dbReference type="InterPro" id="IPR012337">
    <property type="entry name" value="RNaseH-like_sf"/>
</dbReference>